<dbReference type="Pfam" id="PF04195">
    <property type="entry name" value="Transposase_28"/>
    <property type="match status" value="1"/>
</dbReference>
<organism evidence="2 3">
    <name type="scientific">Panicum miliaceum</name>
    <name type="common">Proso millet</name>
    <name type="synonym">Broomcorn millet</name>
    <dbReference type="NCBI Taxonomy" id="4540"/>
    <lineage>
        <taxon>Eukaryota</taxon>
        <taxon>Viridiplantae</taxon>
        <taxon>Streptophyta</taxon>
        <taxon>Embryophyta</taxon>
        <taxon>Tracheophyta</taxon>
        <taxon>Spermatophyta</taxon>
        <taxon>Magnoliopsida</taxon>
        <taxon>Liliopsida</taxon>
        <taxon>Poales</taxon>
        <taxon>Poaceae</taxon>
        <taxon>PACMAD clade</taxon>
        <taxon>Panicoideae</taxon>
        <taxon>Panicodae</taxon>
        <taxon>Paniceae</taxon>
        <taxon>Panicinae</taxon>
        <taxon>Panicum</taxon>
        <taxon>Panicum sect. Panicum</taxon>
    </lineage>
</organism>
<feature type="domain" description="Transposase (putative) gypsy type" evidence="1">
    <location>
        <begin position="6"/>
        <end position="73"/>
    </location>
</feature>
<dbReference type="Proteomes" id="UP000275267">
    <property type="component" value="Unassembled WGS sequence"/>
</dbReference>
<evidence type="ECO:0000313" key="2">
    <source>
        <dbReference type="EMBL" id="RLM75473.1"/>
    </source>
</evidence>
<sequence length="136" mass="15643">MTGETVMFAPFADRGLALPSSNFFRGVIGFYKIKHYHLQPNSVLRTSIFVHLCEAFLEIRPHFNLFRHLFRLKPQPDERNPALVGGAGVQLRDKALYLEYTTLSSLSGWHGQWFYIGNHQPSLLGRDNSPPKRREC</sequence>
<proteinExistence type="predicted"/>
<dbReference type="PANTHER" id="PTHR33026">
    <property type="entry name" value="OS06G0360600 PROTEIN"/>
    <property type="match status" value="1"/>
</dbReference>
<dbReference type="OrthoDB" id="685425at2759"/>
<comment type="caution">
    <text evidence="2">The sequence shown here is derived from an EMBL/GenBank/DDBJ whole genome shotgun (WGS) entry which is preliminary data.</text>
</comment>
<evidence type="ECO:0000313" key="3">
    <source>
        <dbReference type="Proteomes" id="UP000275267"/>
    </source>
</evidence>
<evidence type="ECO:0000259" key="1">
    <source>
        <dbReference type="Pfam" id="PF04195"/>
    </source>
</evidence>
<dbReference type="InterPro" id="IPR007321">
    <property type="entry name" value="Transposase_28"/>
</dbReference>
<accession>A0A3L6QCX4</accession>
<protein>
    <submittedName>
        <fullName evidence="2">Gypsy-type retrotransposon protein</fullName>
    </submittedName>
</protein>
<reference evidence="3" key="1">
    <citation type="journal article" date="2019" name="Nat. Commun.">
        <title>The genome of broomcorn millet.</title>
        <authorList>
            <person name="Zou C."/>
            <person name="Miki D."/>
            <person name="Li D."/>
            <person name="Tang Q."/>
            <person name="Xiao L."/>
            <person name="Rajput S."/>
            <person name="Deng P."/>
            <person name="Jia W."/>
            <person name="Huang R."/>
            <person name="Zhang M."/>
            <person name="Sun Y."/>
            <person name="Hu J."/>
            <person name="Fu X."/>
            <person name="Schnable P.S."/>
            <person name="Li F."/>
            <person name="Zhang H."/>
            <person name="Feng B."/>
            <person name="Zhu X."/>
            <person name="Liu R."/>
            <person name="Schnable J.C."/>
            <person name="Zhu J.-K."/>
            <person name="Zhang H."/>
        </authorList>
    </citation>
    <scope>NUCLEOTIDE SEQUENCE [LARGE SCALE GENOMIC DNA]</scope>
</reference>
<keyword evidence="3" id="KW-1185">Reference proteome</keyword>
<gene>
    <name evidence="2" type="ORF">C2845_PM15G04190</name>
</gene>
<dbReference type="EMBL" id="PQIB02000013">
    <property type="protein sequence ID" value="RLM75473.1"/>
    <property type="molecule type" value="Genomic_DNA"/>
</dbReference>
<dbReference type="PANTHER" id="PTHR33026:SF7">
    <property type="entry name" value="OS03G0100275 PROTEIN"/>
    <property type="match status" value="1"/>
</dbReference>
<dbReference type="AlphaFoldDB" id="A0A3L6QCX4"/>
<name>A0A3L6QCX4_PANMI</name>